<dbReference type="InterPro" id="IPR036513">
    <property type="entry name" value="STAS_dom_sf"/>
</dbReference>
<dbReference type="Pfam" id="PF13466">
    <property type="entry name" value="STAS_2"/>
    <property type="match status" value="1"/>
</dbReference>
<reference evidence="2 3" key="1">
    <citation type="journal article" date="2019" name="Int. J. Syst. Evol. Microbiol.">
        <title>Streptomyces cadmiisoli sp. nov., a novel actinomycete isolated from cadmium-contaminated soil.</title>
        <authorList>
            <person name="Li K."/>
            <person name="Tang X."/>
            <person name="Zhao J."/>
            <person name="Guo Y."/>
            <person name="Tang Y."/>
            <person name="Gao J."/>
        </authorList>
    </citation>
    <scope>NUCLEOTIDE SEQUENCE [LARGE SCALE GENOMIC DNA]</scope>
    <source>
        <strain evidence="2 3">ZFG47</strain>
    </source>
</reference>
<dbReference type="KEGG" id="scad:DN051_26210"/>
<name>A0A2Z4J3U2_9ACTN</name>
<sequence>MTIGRRAPSGSEGAAAELTAAPLAGPRGVRAAGEVGLTTRDVWDHVLDQLDRIVREGEEVCHLELSAVTFVDVAGAGALADAARRLPDGHRIVLHGPPSALCRTLELFWPDLPAIEVSVT</sequence>
<dbReference type="SUPFAM" id="SSF52091">
    <property type="entry name" value="SpoIIaa-like"/>
    <property type="match status" value="1"/>
</dbReference>
<organism evidence="2 3">
    <name type="scientific">Streptomyces cadmiisoli</name>
    <dbReference type="NCBI Taxonomy" id="2184053"/>
    <lineage>
        <taxon>Bacteria</taxon>
        <taxon>Bacillati</taxon>
        <taxon>Actinomycetota</taxon>
        <taxon>Actinomycetes</taxon>
        <taxon>Kitasatosporales</taxon>
        <taxon>Streptomycetaceae</taxon>
        <taxon>Streptomyces</taxon>
        <taxon>Streptomyces aurantiacus group</taxon>
    </lineage>
</organism>
<keyword evidence="3" id="KW-1185">Reference proteome</keyword>
<dbReference type="InterPro" id="IPR002645">
    <property type="entry name" value="STAS_dom"/>
</dbReference>
<dbReference type="Gene3D" id="3.30.750.24">
    <property type="entry name" value="STAS domain"/>
    <property type="match status" value="1"/>
</dbReference>
<feature type="domain" description="STAS" evidence="1">
    <location>
        <begin position="63"/>
        <end position="106"/>
    </location>
</feature>
<dbReference type="AlphaFoldDB" id="A0A2Z4J3U2"/>
<dbReference type="EMBL" id="CP030073">
    <property type="protein sequence ID" value="AWW39724.1"/>
    <property type="molecule type" value="Genomic_DNA"/>
</dbReference>
<gene>
    <name evidence="2" type="ORF">DN051_26210</name>
</gene>
<evidence type="ECO:0000313" key="3">
    <source>
        <dbReference type="Proteomes" id="UP000249616"/>
    </source>
</evidence>
<evidence type="ECO:0000313" key="2">
    <source>
        <dbReference type="EMBL" id="AWW39724.1"/>
    </source>
</evidence>
<accession>A0A2Z4J3U2</accession>
<proteinExistence type="predicted"/>
<protein>
    <submittedName>
        <fullName evidence="2">STAS domain-containing protein</fullName>
    </submittedName>
</protein>
<dbReference type="PROSITE" id="PS50801">
    <property type="entry name" value="STAS"/>
    <property type="match status" value="1"/>
</dbReference>
<dbReference type="Proteomes" id="UP000249616">
    <property type="component" value="Chromosome"/>
</dbReference>
<dbReference type="InterPro" id="IPR058548">
    <property type="entry name" value="MlaB-like_STAS"/>
</dbReference>
<evidence type="ECO:0000259" key="1">
    <source>
        <dbReference type="PROSITE" id="PS50801"/>
    </source>
</evidence>